<dbReference type="EMBL" id="JAKKOR010000009">
    <property type="protein sequence ID" value="MCF8589324.1"/>
    <property type="molecule type" value="Genomic_DNA"/>
</dbReference>
<proteinExistence type="predicted"/>
<organism evidence="1 2">
    <name type="scientific">Gordonia liuliyuniae</name>
    <dbReference type="NCBI Taxonomy" id="2911517"/>
    <lineage>
        <taxon>Bacteria</taxon>
        <taxon>Bacillati</taxon>
        <taxon>Actinomycetota</taxon>
        <taxon>Actinomycetes</taxon>
        <taxon>Mycobacteriales</taxon>
        <taxon>Gordoniaceae</taxon>
        <taxon>Gordonia</taxon>
    </lineage>
</organism>
<protein>
    <submittedName>
        <fullName evidence="1">Uncharacterized protein</fullName>
    </submittedName>
</protein>
<gene>
    <name evidence="1" type="ORF">L5G33_12720</name>
</gene>
<dbReference type="Proteomes" id="UP001200110">
    <property type="component" value="Unassembled WGS sequence"/>
</dbReference>
<name>A0ABS9IUT7_9ACTN</name>
<dbReference type="RefSeq" id="WP_236998546.1">
    <property type="nucleotide sequence ID" value="NZ_JAKKOR010000009.1"/>
</dbReference>
<comment type="caution">
    <text evidence="1">The sequence shown here is derived from an EMBL/GenBank/DDBJ whole genome shotgun (WGS) entry which is preliminary data.</text>
</comment>
<evidence type="ECO:0000313" key="2">
    <source>
        <dbReference type="Proteomes" id="UP001200110"/>
    </source>
</evidence>
<reference evidence="1 2" key="1">
    <citation type="submission" date="2022-01" db="EMBL/GenBank/DDBJ databases">
        <authorList>
            <person name="Huang Y."/>
        </authorList>
    </citation>
    <scope>NUCLEOTIDE SEQUENCE [LARGE SCALE GENOMIC DNA]</scope>
    <source>
        <strain evidence="1 2">HY366</strain>
    </source>
</reference>
<evidence type="ECO:0000313" key="1">
    <source>
        <dbReference type="EMBL" id="MCF8589324.1"/>
    </source>
</evidence>
<accession>A0ABS9IUT7</accession>
<keyword evidence="2" id="KW-1185">Reference proteome</keyword>
<sequence length="149" mass="15362">MSGESGDGMFGRIAKMFRRGGGAGRVLSPEDPDLAVVVRSDDDAVATSTVLESAGFESASPVVLRHLIAVPASAVASATASAALEGYVATERLDDDPPVQPPLVPVALSRVQRADARIVSQERSRVASLASRNGGVGLGWAVLDVLPDR</sequence>